<dbReference type="EMBL" id="JAACXV010014308">
    <property type="protein sequence ID" value="KAF7268678.1"/>
    <property type="molecule type" value="Genomic_DNA"/>
</dbReference>
<dbReference type="AlphaFoldDB" id="A0A834M2T7"/>
<evidence type="ECO:0000256" key="1">
    <source>
        <dbReference type="SAM" id="MobiDB-lite"/>
    </source>
</evidence>
<proteinExistence type="predicted"/>
<sequence>MWQISARMGEKEGERWPRSKTIDSIGADPAPLPAPNSGISNQRQTTDPGDGVYRSGGLITRLLERRRHLHTLRCSNSIENTELLF</sequence>
<accession>A0A834M2T7</accession>
<evidence type="ECO:0000313" key="3">
    <source>
        <dbReference type="Proteomes" id="UP000625711"/>
    </source>
</evidence>
<protein>
    <submittedName>
        <fullName evidence="2">Uncharacterized protein</fullName>
    </submittedName>
</protein>
<comment type="caution">
    <text evidence="2">The sequence shown here is derived from an EMBL/GenBank/DDBJ whole genome shotgun (WGS) entry which is preliminary data.</text>
</comment>
<organism evidence="2 3">
    <name type="scientific">Rhynchophorus ferrugineus</name>
    <name type="common">Red palm weevil</name>
    <name type="synonym">Curculio ferrugineus</name>
    <dbReference type="NCBI Taxonomy" id="354439"/>
    <lineage>
        <taxon>Eukaryota</taxon>
        <taxon>Metazoa</taxon>
        <taxon>Ecdysozoa</taxon>
        <taxon>Arthropoda</taxon>
        <taxon>Hexapoda</taxon>
        <taxon>Insecta</taxon>
        <taxon>Pterygota</taxon>
        <taxon>Neoptera</taxon>
        <taxon>Endopterygota</taxon>
        <taxon>Coleoptera</taxon>
        <taxon>Polyphaga</taxon>
        <taxon>Cucujiformia</taxon>
        <taxon>Curculionidae</taxon>
        <taxon>Dryophthorinae</taxon>
        <taxon>Rhynchophorus</taxon>
    </lineage>
</organism>
<evidence type="ECO:0000313" key="2">
    <source>
        <dbReference type="EMBL" id="KAF7268678.1"/>
    </source>
</evidence>
<keyword evidence="3" id="KW-1185">Reference proteome</keyword>
<dbReference type="Proteomes" id="UP000625711">
    <property type="component" value="Unassembled WGS sequence"/>
</dbReference>
<gene>
    <name evidence="2" type="ORF">GWI33_018219</name>
</gene>
<feature type="region of interest" description="Disordered" evidence="1">
    <location>
        <begin position="1"/>
        <end position="53"/>
    </location>
</feature>
<feature type="compositionally biased region" description="Basic and acidic residues" evidence="1">
    <location>
        <begin position="8"/>
        <end position="21"/>
    </location>
</feature>
<feature type="compositionally biased region" description="Polar residues" evidence="1">
    <location>
        <begin position="37"/>
        <end position="47"/>
    </location>
</feature>
<name>A0A834M2T7_RHYFE</name>
<reference evidence="2" key="1">
    <citation type="submission" date="2020-08" db="EMBL/GenBank/DDBJ databases">
        <title>Genome sequencing and assembly of the red palm weevil Rhynchophorus ferrugineus.</title>
        <authorList>
            <person name="Dias G.B."/>
            <person name="Bergman C.M."/>
            <person name="Manee M."/>
        </authorList>
    </citation>
    <scope>NUCLEOTIDE SEQUENCE</scope>
    <source>
        <strain evidence="2">AA-2017</strain>
        <tissue evidence="2">Whole larva</tissue>
    </source>
</reference>